<evidence type="ECO:0000256" key="1">
    <source>
        <dbReference type="ARBA" id="ARBA00004141"/>
    </source>
</evidence>
<dbReference type="Gene3D" id="1.20.1250.20">
    <property type="entry name" value="MFS general substrate transporter like domains"/>
    <property type="match status" value="1"/>
</dbReference>
<protein>
    <submittedName>
        <fullName evidence="6">Caffeine resistance protein 5</fullName>
    </submittedName>
</protein>
<feature type="transmembrane region" description="Helical" evidence="5">
    <location>
        <begin position="436"/>
        <end position="456"/>
    </location>
</feature>
<comment type="caution">
    <text evidence="6">The sequence shown here is derived from an EMBL/GenBank/DDBJ whole genome shotgun (WGS) entry which is preliminary data.</text>
</comment>
<accession>A0A9P4NQW4</accession>
<feature type="transmembrane region" description="Helical" evidence="5">
    <location>
        <begin position="502"/>
        <end position="529"/>
    </location>
</feature>
<sequence>MKELIREAALGQIIRLVSGNRFLRYPEEEPDFQIPFERLTHQRKLSEINKEYGHDSDSAITPPVEDAANMHRIETAEDVRDVEKAENDHHGLDNITSVKSMARTQTIPNTKERMEVERELAAQRTLSLPIQPVITSTGQILVTWYTTDDQANPQNWSQKKKSYVSFLIWIYTFVVYASSAIYVSSTLGVMEHFGVQEFKASLGLALFVLGYGIGPLIFSPLSEIPIIGRNVPYIATFALFVVLSVPTALVDNLGGLLFLRFLQGFFGSPCLATGPATMQDMYSMLYVPIAVAFWVSAGFSAPALGPLLSGFAVMAKGWRWSLWEILWMSGPVFIVWFISMPETLEDNILLRRAKRLRKLTGDNKYVSQSELNQKNLTARQIVTTALVKPLEINIKDPAILFTSVYSGIIYGTYYSFFEVFPLVYGGIYGFNIGEIGLVFVCIAVGCAIGMAIYDFLILKVVIPDILKNGMGPQEGVLKPALIFVFGPTISLFLFAWTSRADIHWIVPTIFLTIYPISVFIVFQAIFAYIPLSYPQYAASLFAGNDFVRSIFAFGTVLFSRGMYVNLGIGKGVSLLGGLSVLGWIGMYLLYIYGAKLRVRSKFAVHADEK</sequence>
<organism evidence="6 7">
    <name type="scientific">Tothia fuscella</name>
    <dbReference type="NCBI Taxonomy" id="1048955"/>
    <lineage>
        <taxon>Eukaryota</taxon>
        <taxon>Fungi</taxon>
        <taxon>Dikarya</taxon>
        <taxon>Ascomycota</taxon>
        <taxon>Pezizomycotina</taxon>
        <taxon>Dothideomycetes</taxon>
        <taxon>Pleosporomycetidae</taxon>
        <taxon>Venturiales</taxon>
        <taxon>Cylindrosympodiaceae</taxon>
        <taxon>Tothia</taxon>
    </lineage>
</organism>
<dbReference type="GO" id="GO:1990961">
    <property type="term" value="P:xenobiotic detoxification by transmembrane export across the plasma membrane"/>
    <property type="evidence" value="ECO:0007669"/>
    <property type="project" value="TreeGrafter"/>
</dbReference>
<dbReference type="Proteomes" id="UP000800235">
    <property type="component" value="Unassembled WGS sequence"/>
</dbReference>
<dbReference type="EMBL" id="MU007042">
    <property type="protein sequence ID" value="KAF2430022.1"/>
    <property type="molecule type" value="Genomic_DNA"/>
</dbReference>
<reference evidence="6" key="1">
    <citation type="journal article" date="2020" name="Stud. Mycol.">
        <title>101 Dothideomycetes genomes: a test case for predicting lifestyles and emergence of pathogens.</title>
        <authorList>
            <person name="Haridas S."/>
            <person name="Albert R."/>
            <person name="Binder M."/>
            <person name="Bloem J."/>
            <person name="Labutti K."/>
            <person name="Salamov A."/>
            <person name="Andreopoulos B."/>
            <person name="Baker S."/>
            <person name="Barry K."/>
            <person name="Bills G."/>
            <person name="Bluhm B."/>
            <person name="Cannon C."/>
            <person name="Castanera R."/>
            <person name="Culley D."/>
            <person name="Daum C."/>
            <person name="Ezra D."/>
            <person name="Gonzalez J."/>
            <person name="Henrissat B."/>
            <person name="Kuo A."/>
            <person name="Liang C."/>
            <person name="Lipzen A."/>
            <person name="Lutzoni F."/>
            <person name="Magnuson J."/>
            <person name="Mondo S."/>
            <person name="Nolan M."/>
            <person name="Ohm R."/>
            <person name="Pangilinan J."/>
            <person name="Park H.-J."/>
            <person name="Ramirez L."/>
            <person name="Alfaro M."/>
            <person name="Sun H."/>
            <person name="Tritt A."/>
            <person name="Yoshinaga Y."/>
            <person name="Zwiers L.-H."/>
            <person name="Turgeon B."/>
            <person name="Goodwin S."/>
            <person name="Spatafora J."/>
            <person name="Crous P."/>
            <person name="Grigoriev I."/>
        </authorList>
    </citation>
    <scope>NUCLEOTIDE SEQUENCE</scope>
    <source>
        <strain evidence="6">CBS 130266</strain>
    </source>
</reference>
<evidence type="ECO:0000256" key="5">
    <source>
        <dbReference type="SAM" id="Phobius"/>
    </source>
</evidence>
<keyword evidence="2 5" id="KW-0812">Transmembrane</keyword>
<dbReference type="GO" id="GO:0005886">
    <property type="term" value="C:plasma membrane"/>
    <property type="evidence" value="ECO:0007669"/>
    <property type="project" value="TreeGrafter"/>
</dbReference>
<evidence type="ECO:0000256" key="2">
    <source>
        <dbReference type="ARBA" id="ARBA00022692"/>
    </source>
</evidence>
<name>A0A9P4NQW4_9PEZI</name>
<dbReference type="GO" id="GO:0015244">
    <property type="term" value="F:fluconazole transmembrane transporter activity"/>
    <property type="evidence" value="ECO:0007669"/>
    <property type="project" value="TreeGrafter"/>
</dbReference>
<keyword evidence="4 5" id="KW-0472">Membrane</keyword>
<proteinExistence type="predicted"/>
<feature type="transmembrane region" description="Helical" evidence="5">
    <location>
        <begin position="202"/>
        <end position="219"/>
    </location>
</feature>
<feature type="transmembrane region" description="Helical" evidence="5">
    <location>
        <begin position="163"/>
        <end position="182"/>
    </location>
</feature>
<feature type="transmembrane region" description="Helical" evidence="5">
    <location>
        <begin position="550"/>
        <end position="568"/>
    </location>
</feature>
<evidence type="ECO:0000256" key="3">
    <source>
        <dbReference type="ARBA" id="ARBA00022989"/>
    </source>
</evidence>
<feature type="transmembrane region" description="Helical" evidence="5">
    <location>
        <begin position="574"/>
        <end position="592"/>
    </location>
</feature>
<dbReference type="InterPro" id="IPR011701">
    <property type="entry name" value="MFS"/>
</dbReference>
<gene>
    <name evidence="6" type="ORF">EJ08DRAFT_650019</name>
</gene>
<dbReference type="CDD" id="cd17323">
    <property type="entry name" value="MFS_Tpo1_MDR_like"/>
    <property type="match status" value="1"/>
</dbReference>
<evidence type="ECO:0000313" key="6">
    <source>
        <dbReference type="EMBL" id="KAF2430022.1"/>
    </source>
</evidence>
<dbReference type="SUPFAM" id="SSF103473">
    <property type="entry name" value="MFS general substrate transporter"/>
    <property type="match status" value="1"/>
</dbReference>
<feature type="transmembrane region" description="Helical" evidence="5">
    <location>
        <begin position="231"/>
        <end position="249"/>
    </location>
</feature>
<keyword evidence="3 5" id="KW-1133">Transmembrane helix</keyword>
<dbReference type="Pfam" id="PF07690">
    <property type="entry name" value="MFS_1"/>
    <property type="match status" value="1"/>
</dbReference>
<evidence type="ECO:0000313" key="7">
    <source>
        <dbReference type="Proteomes" id="UP000800235"/>
    </source>
</evidence>
<feature type="transmembrane region" description="Helical" evidence="5">
    <location>
        <begin position="285"/>
        <end position="305"/>
    </location>
</feature>
<dbReference type="AlphaFoldDB" id="A0A9P4NQW4"/>
<evidence type="ECO:0000256" key="4">
    <source>
        <dbReference type="ARBA" id="ARBA00023136"/>
    </source>
</evidence>
<dbReference type="PANTHER" id="PTHR23502:SF23">
    <property type="entry name" value="FLUCONAZOLE RESISTANCE PROTEIN 1"/>
    <property type="match status" value="1"/>
</dbReference>
<dbReference type="PANTHER" id="PTHR23502">
    <property type="entry name" value="MAJOR FACILITATOR SUPERFAMILY"/>
    <property type="match status" value="1"/>
</dbReference>
<comment type="subcellular location">
    <subcellularLocation>
        <location evidence="1">Membrane</location>
        <topology evidence="1">Multi-pass membrane protein</topology>
    </subcellularLocation>
</comment>
<feature type="transmembrane region" description="Helical" evidence="5">
    <location>
        <begin position="476"/>
        <end position="496"/>
    </location>
</feature>
<feature type="transmembrane region" description="Helical" evidence="5">
    <location>
        <begin position="325"/>
        <end position="344"/>
    </location>
</feature>
<dbReference type="InterPro" id="IPR036259">
    <property type="entry name" value="MFS_trans_sf"/>
</dbReference>
<keyword evidence="7" id="KW-1185">Reference proteome</keyword>
<dbReference type="OrthoDB" id="3357846at2759"/>